<feature type="domain" description="CBS" evidence="3">
    <location>
        <begin position="77"/>
        <end position="134"/>
    </location>
</feature>
<gene>
    <name evidence="4" type="ORF">FN961_14320</name>
</gene>
<dbReference type="InterPro" id="IPR051257">
    <property type="entry name" value="Diverse_CBS-Domain"/>
</dbReference>
<dbReference type="CDD" id="cd04629">
    <property type="entry name" value="CBS_pair_bac"/>
    <property type="match status" value="1"/>
</dbReference>
<dbReference type="RefSeq" id="WP_144040864.1">
    <property type="nucleotide sequence ID" value="NZ_BMPL01000036.1"/>
</dbReference>
<dbReference type="PANTHER" id="PTHR43080">
    <property type="entry name" value="CBS DOMAIN-CONTAINING PROTEIN CBSX3, MITOCHONDRIAL"/>
    <property type="match status" value="1"/>
</dbReference>
<accession>A0A553JME1</accession>
<keyword evidence="5" id="KW-1185">Reference proteome</keyword>
<keyword evidence="1 2" id="KW-0129">CBS domain</keyword>
<sequence length="143" mass="16107">MESIKISSFMNRRPVTFTANMHIAEAVEIFLRAKQIGGPVIDENNHVIGFLSEQDCLIKMLEATYLNEDHYVIGDIMHDKPLTVSPDASVLDLAQQMTHSKPKIYPIIDESNKLIGVISRSDVLKAIDDQLKAMYKQGHSRLV</sequence>
<dbReference type="PROSITE" id="PS51371">
    <property type="entry name" value="CBS"/>
    <property type="match status" value="2"/>
</dbReference>
<evidence type="ECO:0000259" key="3">
    <source>
        <dbReference type="PROSITE" id="PS51371"/>
    </source>
</evidence>
<dbReference type="Pfam" id="PF00571">
    <property type="entry name" value="CBS"/>
    <property type="match status" value="2"/>
</dbReference>
<organism evidence="4 5">
    <name type="scientific">Shewanella hanedai</name>
    <name type="common">Alteromonas hanedai</name>
    <dbReference type="NCBI Taxonomy" id="25"/>
    <lineage>
        <taxon>Bacteria</taxon>
        <taxon>Pseudomonadati</taxon>
        <taxon>Pseudomonadota</taxon>
        <taxon>Gammaproteobacteria</taxon>
        <taxon>Alteromonadales</taxon>
        <taxon>Shewanellaceae</taxon>
        <taxon>Shewanella</taxon>
    </lineage>
</organism>
<protein>
    <submittedName>
        <fullName evidence="4">CBS domain-containing protein</fullName>
    </submittedName>
</protein>
<dbReference type="PANTHER" id="PTHR43080:SF26">
    <property type="entry name" value="REGULATORY PROTEIN"/>
    <property type="match status" value="1"/>
</dbReference>
<comment type="caution">
    <text evidence="4">The sequence shown here is derived from an EMBL/GenBank/DDBJ whole genome shotgun (WGS) entry which is preliminary data.</text>
</comment>
<proteinExistence type="predicted"/>
<evidence type="ECO:0000313" key="5">
    <source>
        <dbReference type="Proteomes" id="UP000318126"/>
    </source>
</evidence>
<dbReference type="SUPFAM" id="SSF54631">
    <property type="entry name" value="CBS-domain pair"/>
    <property type="match status" value="1"/>
</dbReference>
<dbReference type="InterPro" id="IPR046342">
    <property type="entry name" value="CBS_dom_sf"/>
</dbReference>
<dbReference type="Proteomes" id="UP000318126">
    <property type="component" value="Unassembled WGS sequence"/>
</dbReference>
<name>A0A553JME1_SHEHA</name>
<evidence type="ECO:0000313" key="4">
    <source>
        <dbReference type="EMBL" id="TRY13634.1"/>
    </source>
</evidence>
<reference evidence="5" key="1">
    <citation type="submission" date="2019-07" db="EMBL/GenBank/DDBJ databases">
        <title>Shewanella sp. YLB-08 draft genomic sequence.</title>
        <authorList>
            <person name="Yu L."/>
        </authorList>
    </citation>
    <scope>NUCLEOTIDE SEQUENCE [LARGE SCALE GENOMIC DNA]</scope>
    <source>
        <strain evidence="5">JCM 20706</strain>
    </source>
</reference>
<dbReference type="SMART" id="SM00116">
    <property type="entry name" value="CBS"/>
    <property type="match status" value="2"/>
</dbReference>
<dbReference type="Gene3D" id="3.10.580.10">
    <property type="entry name" value="CBS-domain"/>
    <property type="match status" value="1"/>
</dbReference>
<dbReference type="EMBL" id="VKGK01000017">
    <property type="protein sequence ID" value="TRY13634.1"/>
    <property type="molecule type" value="Genomic_DNA"/>
</dbReference>
<dbReference type="InterPro" id="IPR044729">
    <property type="entry name" value="CBS_bac"/>
</dbReference>
<evidence type="ECO:0000256" key="1">
    <source>
        <dbReference type="ARBA" id="ARBA00023122"/>
    </source>
</evidence>
<feature type="domain" description="CBS" evidence="3">
    <location>
        <begin position="10"/>
        <end position="66"/>
    </location>
</feature>
<dbReference type="AlphaFoldDB" id="A0A553JME1"/>
<dbReference type="OrthoDB" id="9790355at2"/>
<evidence type="ECO:0000256" key="2">
    <source>
        <dbReference type="PROSITE-ProRule" id="PRU00703"/>
    </source>
</evidence>
<dbReference type="InterPro" id="IPR000644">
    <property type="entry name" value="CBS_dom"/>
</dbReference>